<sequence>MTAVENAICVLDAEVTISTITQVLKSSTDAIRQGANIIDFHQVNELDSAALALIIECRREAEHAGVELRCINLPANLRGLATLYGVLDLIPQ</sequence>
<dbReference type="CDD" id="cd07043">
    <property type="entry name" value="STAS_anti-anti-sigma_factors"/>
    <property type="match status" value="1"/>
</dbReference>
<accession>A0A401JGK5</accession>
<evidence type="ECO:0000313" key="2">
    <source>
        <dbReference type="EMBL" id="GBL46769.1"/>
    </source>
</evidence>
<feature type="domain" description="STAS" evidence="1">
    <location>
        <begin position="1"/>
        <end position="92"/>
    </location>
</feature>
<dbReference type="Pfam" id="PF13466">
    <property type="entry name" value="STAS_2"/>
    <property type="match status" value="1"/>
</dbReference>
<dbReference type="OrthoDB" id="8563468at2"/>
<keyword evidence="3" id="KW-1185">Reference proteome</keyword>
<dbReference type="Proteomes" id="UP000286806">
    <property type="component" value="Unassembled WGS sequence"/>
</dbReference>
<reference evidence="2 3" key="1">
    <citation type="journal article" date="2019" name="Front. Microbiol.">
        <title>Genomes of Neutrophilic Sulfur-Oxidizing Chemolithoautotrophs Representing 9 Proteobacterial Species From 8 Genera.</title>
        <authorList>
            <person name="Watanabe T."/>
            <person name="Kojima H."/>
            <person name="Umezawa K."/>
            <person name="Hori C."/>
            <person name="Takasuka T.E."/>
            <person name="Kato Y."/>
            <person name="Fukui M."/>
        </authorList>
    </citation>
    <scope>NUCLEOTIDE SEQUENCE [LARGE SCALE GENOMIC DNA]</scope>
    <source>
        <strain evidence="2 3">TTN</strain>
    </source>
</reference>
<evidence type="ECO:0000313" key="3">
    <source>
        <dbReference type="Proteomes" id="UP000286806"/>
    </source>
</evidence>
<dbReference type="AlphaFoldDB" id="A0A401JGK5"/>
<protein>
    <submittedName>
        <fullName evidence="2">STAS domain</fullName>
    </submittedName>
</protein>
<dbReference type="RefSeq" id="WP_124705552.1">
    <property type="nucleotide sequence ID" value="NZ_BGOW01000027.1"/>
</dbReference>
<dbReference type="EMBL" id="BGOW01000027">
    <property type="protein sequence ID" value="GBL46769.1"/>
    <property type="molecule type" value="Genomic_DNA"/>
</dbReference>
<organism evidence="2 3">
    <name type="scientific">Sulfuriferula multivorans</name>
    <dbReference type="NCBI Taxonomy" id="1559896"/>
    <lineage>
        <taxon>Bacteria</taxon>
        <taxon>Pseudomonadati</taxon>
        <taxon>Pseudomonadota</taxon>
        <taxon>Betaproteobacteria</taxon>
        <taxon>Nitrosomonadales</taxon>
        <taxon>Sulfuricellaceae</taxon>
        <taxon>Sulfuriferula</taxon>
    </lineage>
</organism>
<gene>
    <name evidence="2" type="ORF">SFMTTN_2594</name>
</gene>
<dbReference type="SUPFAM" id="SSF52091">
    <property type="entry name" value="SpoIIaa-like"/>
    <property type="match status" value="1"/>
</dbReference>
<dbReference type="InterPro" id="IPR052746">
    <property type="entry name" value="MlaB_ABC_Transporter"/>
</dbReference>
<dbReference type="PANTHER" id="PTHR35849">
    <property type="entry name" value="BLR2341 PROTEIN"/>
    <property type="match status" value="1"/>
</dbReference>
<dbReference type="PANTHER" id="PTHR35849:SF1">
    <property type="entry name" value="INTERMEMBRANE PHOSPHOLIPID TRANSPORT SYSTEM BINDING PROTEIN MLAB"/>
    <property type="match status" value="1"/>
</dbReference>
<comment type="caution">
    <text evidence="2">The sequence shown here is derived from an EMBL/GenBank/DDBJ whole genome shotgun (WGS) entry which is preliminary data.</text>
</comment>
<name>A0A401JGK5_9PROT</name>
<dbReference type="InterPro" id="IPR036513">
    <property type="entry name" value="STAS_dom_sf"/>
</dbReference>
<evidence type="ECO:0000259" key="1">
    <source>
        <dbReference type="PROSITE" id="PS50801"/>
    </source>
</evidence>
<proteinExistence type="predicted"/>
<dbReference type="PROSITE" id="PS50801">
    <property type="entry name" value="STAS"/>
    <property type="match status" value="1"/>
</dbReference>
<dbReference type="InterPro" id="IPR002645">
    <property type="entry name" value="STAS_dom"/>
</dbReference>
<dbReference type="InterPro" id="IPR058548">
    <property type="entry name" value="MlaB-like_STAS"/>
</dbReference>
<dbReference type="Gene3D" id="3.30.750.24">
    <property type="entry name" value="STAS domain"/>
    <property type="match status" value="1"/>
</dbReference>